<dbReference type="GO" id="GO:0003700">
    <property type="term" value="F:DNA-binding transcription factor activity"/>
    <property type="evidence" value="ECO:0007669"/>
    <property type="project" value="TreeGrafter"/>
</dbReference>
<sequence length="252" mass="27749">MYKSRERKANAMTRNPNMREAILSAAELLFSTRGFNAVSIRDIALEAGANPGSITYHFKSKDGLLLEIYKRHCGPMNKRRIELLVAAQRVRDVQDRLEAIVRAYVQPAFSSSTDLAGGGARFTRLRAVMSAEGNAVVGRIIAEIFDDTTHAFIDAIGESLPHLPRTTIVWRSQFLLGALYYTLVNPERVTRLSRGEADGADMAEAIEQLVSATVASLQASDVDHIDSASRRTRPVQPRAAAAARKRKENPAD</sequence>
<dbReference type="PROSITE" id="PS01081">
    <property type="entry name" value="HTH_TETR_1"/>
    <property type="match status" value="1"/>
</dbReference>
<organism evidence="5 6">
    <name type="scientific">Bradyrhizobium jicamae</name>
    <dbReference type="NCBI Taxonomy" id="280332"/>
    <lineage>
        <taxon>Bacteria</taxon>
        <taxon>Pseudomonadati</taxon>
        <taxon>Pseudomonadota</taxon>
        <taxon>Alphaproteobacteria</taxon>
        <taxon>Hyphomicrobiales</taxon>
        <taxon>Nitrobacteraceae</taxon>
        <taxon>Bradyrhizobium</taxon>
    </lineage>
</organism>
<dbReference type="Pfam" id="PF00440">
    <property type="entry name" value="TetR_N"/>
    <property type="match status" value="1"/>
</dbReference>
<dbReference type="GO" id="GO:0000976">
    <property type="term" value="F:transcription cis-regulatory region binding"/>
    <property type="evidence" value="ECO:0007669"/>
    <property type="project" value="TreeGrafter"/>
</dbReference>
<dbReference type="PANTHER" id="PTHR30055:SF181">
    <property type="entry name" value="BLR6905 PROTEIN"/>
    <property type="match status" value="1"/>
</dbReference>
<dbReference type="Gene3D" id="1.10.357.10">
    <property type="entry name" value="Tetracycline Repressor, domain 2"/>
    <property type="match status" value="1"/>
</dbReference>
<dbReference type="InterPro" id="IPR036271">
    <property type="entry name" value="Tet_transcr_reg_TetR-rel_C_sf"/>
</dbReference>
<dbReference type="PANTHER" id="PTHR30055">
    <property type="entry name" value="HTH-TYPE TRANSCRIPTIONAL REGULATOR RUTR"/>
    <property type="match status" value="1"/>
</dbReference>
<dbReference type="PROSITE" id="PS50977">
    <property type="entry name" value="HTH_TETR_2"/>
    <property type="match status" value="1"/>
</dbReference>
<feature type="region of interest" description="Disordered" evidence="3">
    <location>
        <begin position="225"/>
        <end position="252"/>
    </location>
</feature>
<name>A0A0R3LQA7_9BRAD</name>
<dbReference type="STRING" id="280332.CQ12_06360"/>
<dbReference type="InterPro" id="IPR001647">
    <property type="entry name" value="HTH_TetR"/>
</dbReference>
<dbReference type="InterPro" id="IPR050109">
    <property type="entry name" value="HTH-type_TetR-like_transc_reg"/>
</dbReference>
<evidence type="ECO:0000313" key="5">
    <source>
        <dbReference type="EMBL" id="KRR10026.1"/>
    </source>
</evidence>
<feature type="domain" description="HTH tetR-type" evidence="4">
    <location>
        <begin position="16"/>
        <end position="76"/>
    </location>
</feature>
<keyword evidence="6" id="KW-1185">Reference proteome</keyword>
<proteinExistence type="predicted"/>
<dbReference type="InterPro" id="IPR023772">
    <property type="entry name" value="DNA-bd_HTH_TetR-type_CS"/>
</dbReference>
<dbReference type="InterPro" id="IPR009057">
    <property type="entry name" value="Homeodomain-like_sf"/>
</dbReference>
<dbReference type="SUPFAM" id="SSF46689">
    <property type="entry name" value="Homeodomain-like"/>
    <property type="match status" value="1"/>
</dbReference>
<comment type="caution">
    <text evidence="5">The sequence shown here is derived from an EMBL/GenBank/DDBJ whole genome shotgun (WGS) entry which is preliminary data.</text>
</comment>
<dbReference type="SUPFAM" id="SSF48498">
    <property type="entry name" value="Tetracyclin repressor-like, C-terminal domain"/>
    <property type="match status" value="1"/>
</dbReference>
<dbReference type="Pfam" id="PF17939">
    <property type="entry name" value="TetR_C_30"/>
    <property type="match status" value="1"/>
</dbReference>
<evidence type="ECO:0000313" key="6">
    <source>
        <dbReference type="Proteomes" id="UP000050863"/>
    </source>
</evidence>
<dbReference type="InterPro" id="IPR041586">
    <property type="entry name" value="PsrA_TetR_C"/>
</dbReference>
<reference evidence="5 6" key="1">
    <citation type="submission" date="2014-03" db="EMBL/GenBank/DDBJ databases">
        <title>Bradyrhizobium valentinum sp. nov., isolated from effective nodules of Lupinus mariae-josephae, a lupine endemic of basic-lime soils in Eastern Spain.</title>
        <authorList>
            <person name="Duran D."/>
            <person name="Rey L."/>
            <person name="Navarro A."/>
            <person name="Busquets A."/>
            <person name="Imperial J."/>
            <person name="Ruiz-Argueso T."/>
        </authorList>
    </citation>
    <scope>NUCLEOTIDE SEQUENCE [LARGE SCALE GENOMIC DNA]</scope>
    <source>
        <strain evidence="5 6">PAC68</strain>
    </source>
</reference>
<evidence type="ECO:0000259" key="4">
    <source>
        <dbReference type="PROSITE" id="PS50977"/>
    </source>
</evidence>
<dbReference type="Proteomes" id="UP000050863">
    <property type="component" value="Unassembled WGS sequence"/>
</dbReference>
<evidence type="ECO:0000256" key="2">
    <source>
        <dbReference type="PROSITE-ProRule" id="PRU00335"/>
    </source>
</evidence>
<evidence type="ECO:0000256" key="1">
    <source>
        <dbReference type="ARBA" id="ARBA00023125"/>
    </source>
</evidence>
<protein>
    <submittedName>
        <fullName evidence="5">Transcriptional regulator</fullName>
    </submittedName>
</protein>
<dbReference type="AlphaFoldDB" id="A0A0R3LQA7"/>
<dbReference type="OrthoDB" id="2356263at2"/>
<dbReference type="PRINTS" id="PR00455">
    <property type="entry name" value="HTHTETR"/>
</dbReference>
<feature type="compositionally biased region" description="Basic residues" evidence="3">
    <location>
        <begin position="243"/>
        <end position="252"/>
    </location>
</feature>
<feature type="DNA-binding region" description="H-T-H motif" evidence="2">
    <location>
        <begin position="39"/>
        <end position="58"/>
    </location>
</feature>
<gene>
    <name evidence="5" type="ORF">CQ12_06360</name>
</gene>
<evidence type="ECO:0000256" key="3">
    <source>
        <dbReference type="SAM" id="MobiDB-lite"/>
    </source>
</evidence>
<accession>A0A0R3LQA7</accession>
<keyword evidence="1 2" id="KW-0238">DNA-binding</keyword>
<dbReference type="EMBL" id="LLXZ01000064">
    <property type="protein sequence ID" value="KRR10026.1"/>
    <property type="molecule type" value="Genomic_DNA"/>
</dbReference>